<evidence type="ECO:0000313" key="2">
    <source>
        <dbReference type="EMBL" id="EKG09017.1"/>
    </source>
</evidence>
<evidence type="ECO:0000256" key="1">
    <source>
        <dbReference type="SAM" id="MobiDB-lite"/>
    </source>
</evidence>
<dbReference type="InParanoid" id="K2R7Z4"/>
<organism evidence="2 3">
    <name type="scientific">Macrophomina phaseolina (strain MS6)</name>
    <name type="common">Charcoal rot fungus</name>
    <dbReference type="NCBI Taxonomy" id="1126212"/>
    <lineage>
        <taxon>Eukaryota</taxon>
        <taxon>Fungi</taxon>
        <taxon>Dikarya</taxon>
        <taxon>Ascomycota</taxon>
        <taxon>Pezizomycotina</taxon>
        <taxon>Dothideomycetes</taxon>
        <taxon>Dothideomycetes incertae sedis</taxon>
        <taxon>Botryosphaeriales</taxon>
        <taxon>Botryosphaeriaceae</taxon>
        <taxon>Macrophomina</taxon>
    </lineage>
</organism>
<dbReference type="AlphaFoldDB" id="K2R7Z4"/>
<sequence length="136" mass="15461">MLLVKRESCRKWLHAECIAQDAIKQIHREHNLPEPDLVTVSQSSTRMRKTAPNDGLVPQAASLQSPGRERCRKSRKDAKEFAEVEEEGTVKPAFSAEVKCDKDEEKSKIVLKDLKMDGEGKETKEMHCLFSKALIR</sequence>
<dbReference type="VEuPathDB" id="FungiDB:MPH_14013"/>
<name>K2R7Z4_MACPH</name>
<dbReference type="HOGENOM" id="CLU_1875831_0_0_1"/>
<reference evidence="2 3" key="1">
    <citation type="journal article" date="2012" name="BMC Genomics">
        <title>Tools to kill: Genome of one of the most destructive plant pathogenic fungi Macrophomina phaseolina.</title>
        <authorList>
            <person name="Islam M.S."/>
            <person name="Haque M.S."/>
            <person name="Islam M.M."/>
            <person name="Emdad E.M."/>
            <person name="Halim A."/>
            <person name="Hossen Q.M.M."/>
            <person name="Hossain M.Z."/>
            <person name="Ahmed B."/>
            <person name="Rahim S."/>
            <person name="Rahman M.S."/>
            <person name="Alam M.M."/>
            <person name="Hou S."/>
            <person name="Wan X."/>
            <person name="Saito J.A."/>
            <person name="Alam M."/>
        </authorList>
    </citation>
    <scope>NUCLEOTIDE SEQUENCE [LARGE SCALE GENOMIC DNA]</scope>
    <source>
        <strain evidence="2 3">MS6</strain>
    </source>
</reference>
<proteinExistence type="predicted"/>
<comment type="caution">
    <text evidence="2">The sequence shown here is derived from an EMBL/GenBank/DDBJ whole genome shotgun (WGS) entry which is preliminary data.</text>
</comment>
<gene>
    <name evidence="2" type="ORF">MPH_14013</name>
</gene>
<feature type="region of interest" description="Disordered" evidence="1">
    <location>
        <begin position="34"/>
        <end position="78"/>
    </location>
</feature>
<protein>
    <submittedName>
        <fullName evidence="2">Uncharacterized protein</fullName>
    </submittedName>
</protein>
<evidence type="ECO:0000313" key="3">
    <source>
        <dbReference type="Proteomes" id="UP000007129"/>
    </source>
</evidence>
<dbReference type="Proteomes" id="UP000007129">
    <property type="component" value="Unassembled WGS sequence"/>
</dbReference>
<dbReference type="EMBL" id="AHHD01000814">
    <property type="protein sequence ID" value="EKG09017.1"/>
    <property type="molecule type" value="Genomic_DNA"/>
</dbReference>
<accession>K2R7Z4</accession>